<dbReference type="AlphaFoldDB" id="A0AAJ0CT56"/>
<dbReference type="GO" id="GO:0035303">
    <property type="term" value="P:regulation of dephosphorylation"/>
    <property type="evidence" value="ECO:0007669"/>
    <property type="project" value="TreeGrafter"/>
</dbReference>
<dbReference type="Gene3D" id="1.25.40.540">
    <property type="entry name" value="TAP42-like family"/>
    <property type="match status" value="1"/>
</dbReference>
<feature type="region of interest" description="Disordered" evidence="1">
    <location>
        <begin position="1"/>
        <end position="27"/>
    </location>
</feature>
<sequence length="352" mass="39531">MATDEPPSLHTGFQEAESKRQSLESLPATSPTYASELNEVLSQYASLVNQIHSLALFSPNEAVEDIATSSLPYLLVNHTIAELVQRTPFSGPRHRRVVLRSARDSYERFLSLADDYGFVSGPYAKLLERYRDDEERFAVVPSGADMTAKREAKIAGFKAEKGLREKLALLKRNPGYVHRDEELVREVYLVDVQWRIHKAFEGLDSLNRELDMLKMAPEGGGIEDGGVRPDKVEEFDPTLRLDQPLRKGLNTGGPLLSQQGKPLQPFTLVGGRTDLAKGVFRPGHNLPTMSIDEYLEEEKRRGGILEGGTDPPKKVVDEDDMDAVDREMYKAREWDDYKDENRRGTGNTLNMG</sequence>
<evidence type="ECO:0000256" key="1">
    <source>
        <dbReference type="SAM" id="MobiDB-lite"/>
    </source>
</evidence>
<dbReference type="InterPro" id="IPR007304">
    <property type="entry name" value="TAP46-like"/>
</dbReference>
<dbReference type="EMBL" id="JASWJB010000046">
    <property type="protein sequence ID" value="KAK2606089.1"/>
    <property type="molecule type" value="Genomic_DNA"/>
</dbReference>
<evidence type="ECO:0000313" key="2">
    <source>
        <dbReference type="EMBL" id="KAK2606089.1"/>
    </source>
</evidence>
<proteinExistence type="predicted"/>
<organism evidence="2 3">
    <name type="scientific">Conoideocrella luteorostrata</name>
    <dbReference type="NCBI Taxonomy" id="1105319"/>
    <lineage>
        <taxon>Eukaryota</taxon>
        <taxon>Fungi</taxon>
        <taxon>Dikarya</taxon>
        <taxon>Ascomycota</taxon>
        <taxon>Pezizomycotina</taxon>
        <taxon>Sordariomycetes</taxon>
        <taxon>Hypocreomycetidae</taxon>
        <taxon>Hypocreales</taxon>
        <taxon>Clavicipitaceae</taxon>
        <taxon>Conoideocrella</taxon>
    </lineage>
</organism>
<dbReference type="Proteomes" id="UP001251528">
    <property type="component" value="Unassembled WGS sequence"/>
</dbReference>
<evidence type="ECO:0000313" key="3">
    <source>
        <dbReference type="Proteomes" id="UP001251528"/>
    </source>
</evidence>
<protein>
    <submittedName>
        <fullName evidence="2">Type 2A phosphatase-associated protein 42</fullName>
    </submittedName>
</protein>
<feature type="region of interest" description="Disordered" evidence="1">
    <location>
        <begin position="303"/>
        <end position="322"/>
    </location>
</feature>
<comment type="caution">
    <text evidence="2">The sequence shown here is derived from an EMBL/GenBank/DDBJ whole genome shotgun (WGS) entry which is preliminary data.</text>
</comment>
<dbReference type="PANTHER" id="PTHR10933">
    <property type="entry name" value="IMMUNOGLOBULIN-BINDING PROTEIN 1"/>
    <property type="match status" value="1"/>
</dbReference>
<accession>A0AAJ0CT56</accession>
<name>A0AAJ0CT56_9HYPO</name>
<dbReference type="GO" id="GO:0051721">
    <property type="term" value="F:protein phosphatase 2A binding"/>
    <property type="evidence" value="ECO:0007669"/>
    <property type="project" value="TreeGrafter"/>
</dbReference>
<dbReference type="GO" id="GO:0005829">
    <property type="term" value="C:cytosol"/>
    <property type="evidence" value="ECO:0007669"/>
    <property type="project" value="TreeGrafter"/>
</dbReference>
<reference evidence="2" key="1">
    <citation type="submission" date="2023-06" db="EMBL/GenBank/DDBJ databases">
        <title>Conoideocrella luteorostrata (Hypocreales: Clavicipitaceae), a potential biocontrol fungus for elongate hemlock scale in United States Christmas tree production areas.</title>
        <authorList>
            <person name="Barrett H."/>
            <person name="Lovett B."/>
            <person name="Macias A.M."/>
            <person name="Stajich J.E."/>
            <person name="Kasson M.T."/>
        </authorList>
    </citation>
    <scope>NUCLEOTIDE SEQUENCE</scope>
    <source>
        <strain evidence="2">ARSEF 14590</strain>
    </source>
</reference>
<dbReference type="InterPro" id="IPR038511">
    <property type="entry name" value="TAP42/TAP46-like_sf"/>
</dbReference>
<dbReference type="PANTHER" id="PTHR10933:SF9">
    <property type="entry name" value="IMMUNOGLOBULIN-BINDING PROTEIN 1"/>
    <property type="match status" value="1"/>
</dbReference>
<dbReference type="GO" id="GO:0009966">
    <property type="term" value="P:regulation of signal transduction"/>
    <property type="evidence" value="ECO:0007669"/>
    <property type="project" value="InterPro"/>
</dbReference>
<gene>
    <name evidence="2" type="primary">TAP42</name>
    <name evidence="2" type="ORF">QQS21_003484</name>
</gene>
<dbReference type="Pfam" id="PF04177">
    <property type="entry name" value="TAP42"/>
    <property type="match status" value="1"/>
</dbReference>
<keyword evidence="3" id="KW-1185">Reference proteome</keyword>